<sequence>MKPERPVLATLPLLLLAACGLLFQVASCGRPPSSSSPTETWEEAAGVPSVVRRDGAGTRATTTSGAVEMVGDDVVGRTSGAGGGAAPSPEATPAQGKPGPWQRSGAPRPPVARRSRLARRFLAEAGPMEGASTGTDGAAASCHSFSEHTRPCPPPKRQ</sequence>
<dbReference type="PROSITE" id="PS51257">
    <property type="entry name" value="PROKAR_LIPOPROTEIN"/>
    <property type="match status" value="1"/>
</dbReference>
<dbReference type="EMBL" id="CM003536">
    <property type="protein sequence ID" value="RCV41205.1"/>
    <property type="molecule type" value="Genomic_DNA"/>
</dbReference>
<name>A0A368SFI1_SETIT</name>
<protein>
    <submittedName>
        <fullName evidence="3">Uncharacterized protein</fullName>
    </submittedName>
</protein>
<dbReference type="AlphaFoldDB" id="A0A368SFI1"/>
<evidence type="ECO:0000256" key="1">
    <source>
        <dbReference type="SAM" id="MobiDB-lite"/>
    </source>
</evidence>
<organism evidence="3">
    <name type="scientific">Setaria italica</name>
    <name type="common">Foxtail millet</name>
    <name type="synonym">Panicum italicum</name>
    <dbReference type="NCBI Taxonomy" id="4555"/>
    <lineage>
        <taxon>Eukaryota</taxon>
        <taxon>Viridiplantae</taxon>
        <taxon>Streptophyta</taxon>
        <taxon>Embryophyta</taxon>
        <taxon>Tracheophyta</taxon>
        <taxon>Spermatophyta</taxon>
        <taxon>Magnoliopsida</taxon>
        <taxon>Liliopsida</taxon>
        <taxon>Poales</taxon>
        <taxon>Poaceae</taxon>
        <taxon>PACMAD clade</taxon>
        <taxon>Panicoideae</taxon>
        <taxon>Panicodae</taxon>
        <taxon>Paniceae</taxon>
        <taxon>Cenchrinae</taxon>
        <taxon>Setaria</taxon>
    </lineage>
</organism>
<accession>A0A368SFI1</accession>
<reference evidence="3" key="2">
    <citation type="submission" date="2015-07" db="EMBL/GenBank/DDBJ databases">
        <authorList>
            <person name="Noorani M."/>
        </authorList>
    </citation>
    <scope>NUCLEOTIDE SEQUENCE</scope>
    <source>
        <strain evidence="3">Yugu1</strain>
    </source>
</reference>
<gene>
    <name evidence="3" type="ORF">SETIT_9G116800v2</name>
</gene>
<feature type="region of interest" description="Disordered" evidence="1">
    <location>
        <begin position="29"/>
        <end position="158"/>
    </location>
</feature>
<feature type="compositionally biased region" description="Low complexity" evidence="1">
    <location>
        <begin position="57"/>
        <end position="66"/>
    </location>
</feature>
<evidence type="ECO:0000256" key="2">
    <source>
        <dbReference type="SAM" id="SignalP"/>
    </source>
</evidence>
<feature type="compositionally biased region" description="Low complexity" evidence="1">
    <location>
        <begin position="130"/>
        <end position="141"/>
    </location>
</feature>
<keyword evidence="2" id="KW-0732">Signal</keyword>
<feature type="chain" id="PRO_5016736422" evidence="2">
    <location>
        <begin position="29"/>
        <end position="158"/>
    </location>
</feature>
<evidence type="ECO:0000313" key="3">
    <source>
        <dbReference type="EMBL" id="RCV41205.1"/>
    </source>
</evidence>
<feature type="signal peptide" evidence="2">
    <location>
        <begin position="1"/>
        <end position="28"/>
    </location>
</feature>
<proteinExistence type="predicted"/>
<reference evidence="3" key="1">
    <citation type="journal article" date="2012" name="Nat. Biotechnol.">
        <title>Reference genome sequence of the model plant Setaria.</title>
        <authorList>
            <person name="Bennetzen J.L."/>
            <person name="Schmutz J."/>
            <person name="Wang H."/>
            <person name="Percifield R."/>
            <person name="Hawkins J."/>
            <person name="Pontaroli A.C."/>
            <person name="Estep M."/>
            <person name="Feng L."/>
            <person name="Vaughn J.N."/>
            <person name="Grimwood J."/>
            <person name="Jenkins J."/>
            <person name="Barry K."/>
            <person name="Lindquist E."/>
            <person name="Hellsten U."/>
            <person name="Deshpande S."/>
            <person name="Wang X."/>
            <person name="Wu X."/>
            <person name="Mitros T."/>
            <person name="Triplett J."/>
            <person name="Yang X."/>
            <person name="Ye C.Y."/>
            <person name="Mauro-Herrera M."/>
            <person name="Wang L."/>
            <person name="Li P."/>
            <person name="Sharma M."/>
            <person name="Sharma R."/>
            <person name="Ronald P.C."/>
            <person name="Panaud O."/>
            <person name="Kellogg E.A."/>
            <person name="Brutnell T.P."/>
            <person name="Doust A.N."/>
            <person name="Tuskan G.A."/>
            <person name="Rokhsar D."/>
            <person name="Devos K.M."/>
        </authorList>
    </citation>
    <scope>NUCLEOTIDE SEQUENCE [LARGE SCALE GENOMIC DNA]</scope>
    <source>
        <strain evidence="3">Yugu1</strain>
    </source>
</reference>